<dbReference type="SUPFAM" id="SSF56059">
    <property type="entry name" value="Glutathione synthetase ATP-binding domain-like"/>
    <property type="match status" value="1"/>
</dbReference>
<dbReference type="Gene3D" id="3.40.50.1760">
    <property type="entry name" value="Glutathione synthase, substrate-binding domain superfamily, eukaryotic"/>
    <property type="match status" value="1"/>
</dbReference>
<organism evidence="14">
    <name type="scientific">Pyricularia oryzae (strain Y34)</name>
    <name type="common">Rice blast fungus</name>
    <name type="synonym">Magnaporthe oryzae</name>
    <dbReference type="NCBI Taxonomy" id="1143189"/>
    <lineage>
        <taxon>Eukaryota</taxon>
        <taxon>Fungi</taxon>
        <taxon>Dikarya</taxon>
        <taxon>Ascomycota</taxon>
        <taxon>Pezizomycotina</taxon>
        <taxon>Sordariomycetes</taxon>
        <taxon>Sordariomycetidae</taxon>
        <taxon>Magnaporthales</taxon>
        <taxon>Pyriculariaceae</taxon>
        <taxon>Pyricularia</taxon>
    </lineage>
</organism>
<feature type="binding site" evidence="12">
    <location>
        <begin position="540"/>
        <end position="541"/>
    </location>
    <ligand>
        <name>substrate</name>
    </ligand>
</feature>
<dbReference type="Gene3D" id="3.30.1490.50">
    <property type="match status" value="1"/>
</dbReference>
<feature type="binding site" evidence="12">
    <location>
        <begin position="192"/>
        <end position="195"/>
    </location>
    <ligand>
        <name>substrate</name>
    </ligand>
</feature>
<dbReference type="Gene3D" id="3.30.1490.80">
    <property type="match status" value="1"/>
</dbReference>
<feature type="binding site" evidence="10">
    <location>
        <position position="274"/>
    </location>
    <ligand>
        <name>substrate</name>
    </ligand>
</feature>
<evidence type="ECO:0000256" key="10">
    <source>
        <dbReference type="PIRSR" id="PIRSR001558-1"/>
    </source>
</evidence>
<dbReference type="Gene3D" id="1.10.1080.10">
    <property type="entry name" value="Glutathione Synthetase, Chain A, domain 3"/>
    <property type="match status" value="1"/>
</dbReference>
<evidence type="ECO:0000256" key="1">
    <source>
        <dbReference type="ARBA" id="ARBA00004965"/>
    </source>
</evidence>
<feature type="binding site" evidence="10">
    <location>
        <position position="166"/>
    </location>
    <ligand>
        <name>substrate</name>
    </ligand>
</feature>
<feature type="domain" description="Glutathione synthase substrate-binding" evidence="13">
    <location>
        <begin position="259"/>
        <end position="372"/>
    </location>
</feature>
<evidence type="ECO:0000256" key="12">
    <source>
        <dbReference type="PIRSR" id="PIRSR001558-3"/>
    </source>
</evidence>
<feature type="binding site" evidence="10">
    <location>
        <position position="531"/>
    </location>
    <ligand>
        <name>ATP</name>
        <dbReference type="ChEBI" id="CHEBI:30616"/>
    </ligand>
</feature>
<feature type="binding site" evidence="11">
    <location>
        <position position="446"/>
    </location>
    <ligand>
        <name>Mg(2+)</name>
        <dbReference type="ChEBI" id="CHEBI:18420"/>
    </ligand>
</feature>
<evidence type="ECO:0000256" key="2">
    <source>
        <dbReference type="ARBA" id="ARBA00010385"/>
    </source>
</evidence>
<feature type="binding site" evidence="10">
    <location>
        <begin position="476"/>
        <end position="479"/>
    </location>
    <ligand>
        <name>ATP</name>
        <dbReference type="ChEBI" id="CHEBI:30616"/>
    </ligand>
</feature>
<evidence type="ECO:0000256" key="7">
    <source>
        <dbReference type="ARBA" id="ARBA00022840"/>
    </source>
</evidence>
<dbReference type="EC" id="6.3.2.3" evidence="9"/>
<dbReference type="PANTHER" id="PTHR11130:SF0">
    <property type="entry name" value="GLUTATHIONE SYNTHETASE"/>
    <property type="match status" value="1"/>
</dbReference>
<dbReference type="InterPro" id="IPR014709">
    <property type="entry name" value="Glutathione_synthase_C_euk"/>
</dbReference>
<dbReference type="FunFam" id="3.30.1490.50:FF:000002">
    <property type="entry name" value="Glutathione synthetase"/>
    <property type="match status" value="1"/>
</dbReference>
<evidence type="ECO:0000256" key="11">
    <source>
        <dbReference type="PIRSR" id="PIRSR001558-2"/>
    </source>
</evidence>
<evidence type="ECO:0000256" key="6">
    <source>
        <dbReference type="ARBA" id="ARBA00022741"/>
    </source>
</evidence>
<evidence type="ECO:0000256" key="3">
    <source>
        <dbReference type="ARBA" id="ARBA00022598"/>
    </source>
</evidence>
<dbReference type="GO" id="GO:0004363">
    <property type="term" value="F:glutathione synthase activity"/>
    <property type="evidence" value="ECO:0007669"/>
    <property type="project" value="UniProtKB-UniRule"/>
</dbReference>
<dbReference type="GO" id="GO:0005524">
    <property type="term" value="F:ATP binding"/>
    <property type="evidence" value="ECO:0007669"/>
    <property type="project" value="UniProtKB-UniRule"/>
</dbReference>
<comment type="catalytic activity">
    <reaction evidence="9">
        <text>gamma-L-glutamyl-L-cysteine + glycine + ATP = glutathione + ADP + phosphate + H(+)</text>
        <dbReference type="Rhea" id="RHEA:13557"/>
        <dbReference type="ChEBI" id="CHEBI:15378"/>
        <dbReference type="ChEBI" id="CHEBI:30616"/>
        <dbReference type="ChEBI" id="CHEBI:43474"/>
        <dbReference type="ChEBI" id="CHEBI:57305"/>
        <dbReference type="ChEBI" id="CHEBI:57925"/>
        <dbReference type="ChEBI" id="CHEBI:58173"/>
        <dbReference type="ChEBI" id="CHEBI:456216"/>
        <dbReference type="EC" id="6.3.2.3"/>
    </reaction>
</comment>
<dbReference type="SMR" id="A0AA97P4S6"/>
<gene>
    <name evidence="14" type="ORF">OOU_Y34scaffold00247g23</name>
</gene>
<dbReference type="Pfam" id="PF03917">
    <property type="entry name" value="GSH_synth_ATP"/>
    <property type="match status" value="1"/>
</dbReference>
<dbReference type="EMBL" id="JH793553">
    <property type="protein sequence ID" value="ELQ41889.1"/>
    <property type="molecule type" value="Genomic_DNA"/>
</dbReference>
<keyword evidence="3 9" id="KW-0436">Ligase</keyword>
<keyword evidence="4 9" id="KW-0317">Glutathione biosynthesis</keyword>
<dbReference type="InterPro" id="IPR037013">
    <property type="entry name" value="GSH-S_sub-bd_sf"/>
</dbReference>
<feature type="binding site" evidence="12">
    <location>
        <begin position="336"/>
        <end position="339"/>
    </location>
    <ligand>
        <name>substrate</name>
    </ligand>
</feature>
<comment type="pathway">
    <text evidence="1 9">Sulfur metabolism; glutathione biosynthesis; glutathione from L-cysteine and L-glutamate: step 2/2.</text>
</comment>
<dbReference type="InterPro" id="IPR004887">
    <property type="entry name" value="GSH_synth_subst-bd"/>
</dbReference>
<evidence type="ECO:0000256" key="8">
    <source>
        <dbReference type="ARBA" id="ARBA00022842"/>
    </source>
</evidence>
<comment type="similarity">
    <text evidence="2 9">Belongs to the eukaryotic GSH synthase family.</text>
</comment>
<dbReference type="InterPro" id="IPR005615">
    <property type="entry name" value="Glutathione_synthase"/>
</dbReference>
<evidence type="ECO:0000313" key="14">
    <source>
        <dbReference type="EMBL" id="ELQ41889.1"/>
    </source>
</evidence>
<evidence type="ECO:0000256" key="5">
    <source>
        <dbReference type="ARBA" id="ARBA00022723"/>
    </source>
</evidence>
<dbReference type="InterPro" id="IPR014042">
    <property type="entry name" value="Glutathione_synthase_a-hlx"/>
</dbReference>
<dbReference type="NCBIfam" id="TIGR01986">
    <property type="entry name" value="glut_syn_euk"/>
    <property type="match status" value="1"/>
</dbReference>
<accession>A0AA97P4S6</accession>
<comment type="cofactor">
    <cofactor evidence="9 11">
        <name>Mg(2+)</name>
        <dbReference type="ChEBI" id="CHEBI:18420"/>
    </cofactor>
    <text evidence="9 11">Binds 1 Mg(2+) ion per subunit.</text>
</comment>
<dbReference type="GO" id="GO:0005829">
    <property type="term" value="C:cytosol"/>
    <property type="evidence" value="ECO:0007669"/>
    <property type="project" value="TreeGrafter"/>
</dbReference>
<evidence type="ECO:0000259" key="13">
    <source>
        <dbReference type="Pfam" id="PF03199"/>
    </source>
</evidence>
<feature type="binding site" evidence="10">
    <location>
        <position position="375"/>
    </location>
    <ligand>
        <name>ATP</name>
        <dbReference type="ChEBI" id="CHEBI:30616"/>
    </ligand>
</feature>
<evidence type="ECO:0000256" key="9">
    <source>
        <dbReference type="PIRNR" id="PIRNR001558"/>
    </source>
</evidence>
<feature type="binding site" evidence="10">
    <location>
        <position position="453"/>
    </location>
    <ligand>
        <name>ATP</name>
        <dbReference type="ChEBI" id="CHEBI:30616"/>
    </ligand>
</feature>
<evidence type="ECO:0000256" key="4">
    <source>
        <dbReference type="ARBA" id="ARBA00022684"/>
    </source>
</evidence>
<dbReference type="InterPro" id="IPR014049">
    <property type="entry name" value="Glutathione_synthase_N_euk"/>
</dbReference>
<dbReference type="GO" id="GO:0043295">
    <property type="term" value="F:glutathione binding"/>
    <property type="evidence" value="ECO:0007669"/>
    <property type="project" value="UniProtKB-UniRule"/>
</dbReference>
<dbReference type="Pfam" id="PF03199">
    <property type="entry name" value="GSH_synthase"/>
    <property type="match status" value="1"/>
</dbReference>
<name>A0AA97P4S6_PYRO3</name>
<reference evidence="14" key="1">
    <citation type="journal article" date="2012" name="PLoS Genet.">
        <title>Comparative analysis of the genomes of two field isolates of the rice blast fungus Magnaporthe oryzae.</title>
        <authorList>
            <person name="Xue M."/>
            <person name="Yang J."/>
            <person name="Li Z."/>
            <person name="Hu S."/>
            <person name="Yao N."/>
            <person name="Dean R.A."/>
            <person name="Zhao W."/>
            <person name="Shen M."/>
            <person name="Zhang H."/>
            <person name="Li C."/>
            <person name="Liu L."/>
            <person name="Cao L."/>
            <person name="Xu X."/>
            <person name="Xing Y."/>
            <person name="Hsiang T."/>
            <person name="Zhang Z."/>
            <person name="Xu J.R."/>
            <person name="Peng Y.L."/>
        </authorList>
    </citation>
    <scope>NUCLEOTIDE SEQUENCE</scope>
    <source>
        <strain evidence="14">Y34</strain>
    </source>
</reference>
<keyword evidence="7 9" id="KW-0067">ATP-binding</keyword>
<feature type="binding site" evidence="10">
    <location>
        <begin position="442"/>
        <end position="451"/>
    </location>
    <ligand>
        <name>ATP</name>
        <dbReference type="ChEBI" id="CHEBI:30616"/>
    </ligand>
</feature>
<keyword evidence="6 9" id="KW-0547">Nucleotide-binding</keyword>
<keyword evidence="8 9" id="KW-0460">Magnesium</keyword>
<feature type="binding site" evidence="10">
    <location>
        <position position="502"/>
    </location>
    <ligand>
        <name>ATP</name>
        <dbReference type="ChEBI" id="CHEBI:30616"/>
    </ligand>
</feature>
<dbReference type="SUPFAM" id="SSF52440">
    <property type="entry name" value="PreATP-grasp domain"/>
    <property type="match status" value="1"/>
</dbReference>
<dbReference type="PIRSF" id="PIRSF001558">
    <property type="entry name" value="GSHase"/>
    <property type="match status" value="1"/>
</dbReference>
<feature type="binding site" evidence="11">
    <location>
        <position position="190"/>
    </location>
    <ligand>
        <name>Mg(2+)</name>
        <dbReference type="ChEBI" id="CHEBI:18420"/>
    </ligand>
</feature>
<feature type="binding site" evidence="10">
    <location>
        <position position="529"/>
    </location>
    <ligand>
        <name>substrate</name>
    </ligand>
</feature>
<feature type="binding site" evidence="10">
    <location>
        <position position="188"/>
    </location>
    <ligand>
        <name>ATP</name>
        <dbReference type="ChEBI" id="CHEBI:30616"/>
    </ligand>
</feature>
<protein>
    <recommendedName>
        <fullName evidence="9">Glutathione synthetase</fullName>
        <shortName evidence="9">GSH-S</shortName>
        <ecNumber evidence="9">6.3.2.3</ecNumber>
    </recommendedName>
</protein>
<proteinExistence type="inferred from homology"/>
<dbReference type="PANTHER" id="PTHR11130">
    <property type="entry name" value="GLUTATHIONE SYNTHETASE"/>
    <property type="match status" value="1"/>
</dbReference>
<feature type="binding site" evidence="12">
    <location>
        <begin position="268"/>
        <end position="270"/>
    </location>
    <ligand>
        <name>substrate</name>
    </ligand>
</feature>
<sequence>MLGLPSKPSSGFRLITSSVIITNTRTSPPAMATSTKRKAAGVPALTQSETARLVETIKDWTIARGLSVRPPPSVVAANADPAGILATSVPVTLFPSPFPANCFEQAHDAQKPYNELYAKISQDEDFIRQMVEEVAGGDDFIAKLWETHCKVKEEGYSQQLSLGLFRSDYMVHQDLTDPNAVPQVRQVEFNTIASSFGGLSAQTSLLHQHLAFTEYPLLQDSRAAGSLNLPDNRSTRGLAAGIRAAFTAYGDSDLGHDRCVIFLTQDGERNVFDQRHLEYEVQRGSNSGDAVIPVFRLPFSQILKHTSIADGSKRQLLYRLPSNPARVFEVAVVYMRSGYGPGDYPDEEAWQGRLQLERSNAIKCPTVLTQLAGMKKVQQVLATPPSSPSPFKLGRFVPEKTPAWESLWGTFANIYPMDESEAGLEGRRLALDPELCIKHVLKPQREGGGNNHYKAAIPAFLASLPDKSHWNSYILMELITPPPVGNVILRNGEIEQGGVICELGVFGTCLWNNATGAMLRNEQEGYLLRTKGDQSEEGGVAAGFGCMDSVALV</sequence>
<dbReference type="Gene3D" id="3.30.470.20">
    <property type="entry name" value="ATP-grasp fold, B domain"/>
    <property type="match status" value="1"/>
</dbReference>
<feature type="binding site" evidence="11">
    <location>
        <position position="188"/>
    </location>
    <ligand>
        <name>Mg(2+)</name>
        <dbReference type="ChEBI" id="CHEBI:18420"/>
    </ligand>
</feature>
<dbReference type="AlphaFoldDB" id="A0AA97P4S6"/>
<dbReference type="GO" id="GO:0000287">
    <property type="term" value="F:magnesium ion binding"/>
    <property type="evidence" value="ECO:0007669"/>
    <property type="project" value="UniProtKB-UniRule"/>
</dbReference>
<feature type="binding site" evidence="10">
    <location>
        <position position="537"/>
    </location>
    <ligand>
        <name>ATP</name>
        <dbReference type="ChEBI" id="CHEBI:30616"/>
    </ligand>
</feature>
<dbReference type="InterPro" id="IPR016185">
    <property type="entry name" value="PreATP-grasp_dom_sf"/>
</dbReference>
<dbReference type="Proteomes" id="UP000011086">
    <property type="component" value="Unassembled WGS sequence"/>
</dbReference>
<keyword evidence="5 9" id="KW-0479">Metal-binding</keyword>